<keyword evidence="3" id="KW-1185">Reference proteome</keyword>
<comment type="caution">
    <text evidence="2">The sequence shown here is derived from an EMBL/GenBank/DDBJ whole genome shotgun (WGS) entry which is preliminary data.</text>
</comment>
<evidence type="ECO:0000313" key="3">
    <source>
        <dbReference type="Proteomes" id="UP001321473"/>
    </source>
</evidence>
<evidence type="ECO:0000256" key="1">
    <source>
        <dbReference type="SAM" id="MobiDB-lite"/>
    </source>
</evidence>
<protein>
    <submittedName>
        <fullName evidence="2">Uncharacterized protein</fullName>
    </submittedName>
</protein>
<dbReference type="EMBL" id="JARKHS020010268">
    <property type="protein sequence ID" value="KAK8778939.1"/>
    <property type="molecule type" value="Genomic_DNA"/>
</dbReference>
<reference evidence="2 3" key="1">
    <citation type="journal article" date="2023" name="Arcadia Sci">
        <title>De novo assembly of a long-read Amblyomma americanum tick genome.</title>
        <authorList>
            <person name="Chou S."/>
            <person name="Poskanzer K.E."/>
            <person name="Rollins M."/>
            <person name="Thuy-Boun P.S."/>
        </authorList>
    </citation>
    <scope>NUCLEOTIDE SEQUENCE [LARGE SCALE GENOMIC DNA]</scope>
    <source>
        <strain evidence="2">F_SG_1</strain>
        <tissue evidence="2">Salivary glands</tissue>
    </source>
</reference>
<proteinExistence type="predicted"/>
<feature type="compositionally biased region" description="Polar residues" evidence="1">
    <location>
        <begin position="1"/>
        <end position="10"/>
    </location>
</feature>
<dbReference type="AlphaFoldDB" id="A0AAQ4EVY5"/>
<organism evidence="2 3">
    <name type="scientific">Amblyomma americanum</name>
    <name type="common">Lone star tick</name>
    <dbReference type="NCBI Taxonomy" id="6943"/>
    <lineage>
        <taxon>Eukaryota</taxon>
        <taxon>Metazoa</taxon>
        <taxon>Ecdysozoa</taxon>
        <taxon>Arthropoda</taxon>
        <taxon>Chelicerata</taxon>
        <taxon>Arachnida</taxon>
        <taxon>Acari</taxon>
        <taxon>Parasitiformes</taxon>
        <taxon>Ixodida</taxon>
        <taxon>Ixodoidea</taxon>
        <taxon>Ixodidae</taxon>
        <taxon>Amblyomminae</taxon>
        <taxon>Amblyomma</taxon>
    </lineage>
</organism>
<feature type="region of interest" description="Disordered" evidence="1">
    <location>
        <begin position="1"/>
        <end position="28"/>
    </location>
</feature>
<dbReference type="Proteomes" id="UP001321473">
    <property type="component" value="Unassembled WGS sequence"/>
</dbReference>
<name>A0AAQ4EVY5_AMBAM</name>
<gene>
    <name evidence="2" type="ORF">V5799_019718</name>
</gene>
<sequence>MYNTDSGNESSGEEDDGLSIGLEPEPTTAKEKMEIEDFPFEVLTTEDIVQHMINCISDVNNIVE</sequence>
<evidence type="ECO:0000313" key="2">
    <source>
        <dbReference type="EMBL" id="KAK8778939.1"/>
    </source>
</evidence>
<feature type="non-terminal residue" evidence="2">
    <location>
        <position position="64"/>
    </location>
</feature>
<accession>A0AAQ4EVY5</accession>